<dbReference type="OrthoDB" id="9795675at2"/>
<keyword evidence="2" id="KW-0479">Metal-binding</keyword>
<comment type="similarity">
    <text evidence="1">Belongs to the sulfatase family.</text>
</comment>
<dbReference type="PANTHER" id="PTHR42693">
    <property type="entry name" value="ARYLSULFATASE FAMILY MEMBER"/>
    <property type="match status" value="1"/>
</dbReference>
<keyword evidence="4" id="KW-0106">Calcium</keyword>
<evidence type="ECO:0000256" key="4">
    <source>
        <dbReference type="ARBA" id="ARBA00022837"/>
    </source>
</evidence>
<dbReference type="Pfam" id="PF00884">
    <property type="entry name" value="Sulfatase"/>
    <property type="match status" value="1"/>
</dbReference>
<gene>
    <name evidence="6" type="ORF">ATN84_22020</name>
</gene>
<dbReference type="PANTHER" id="PTHR42693:SF53">
    <property type="entry name" value="ENDO-4-O-SULFATASE"/>
    <property type="match status" value="1"/>
</dbReference>
<dbReference type="AlphaFoldDB" id="A0A135HNX1"/>
<dbReference type="PROSITE" id="PS00523">
    <property type="entry name" value="SULFATASE_1"/>
    <property type="match status" value="1"/>
</dbReference>
<evidence type="ECO:0000313" key="6">
    <source>
        <dbReference type="EMBL" id="KXF74899.1"/>
    </source>
</evidence>
<dbReference type="InterPro" id="IPR017850">
    <property type="entry name" value="Alkaline_phosphatase_core_sf"/>
</dbReference>
<sequence>MPKPLNILLITTDQQHYSTLGVLNDKIRTPNLDRLCREGMRFERAYCPSPVCTPSRGSIITGLYPSHHGAWTIGVKLPEDVPTIGERLTRVGYNTGLIGKAHFQPLVSTVESPSIEAHPTLRDLDFWRAFRDQWYGFQHVELARNHADEKHVGQHYAIWLEEHGLADWQEYFQPVAGAKSRMAPTTFADHPYWARRDRSWKLPQDLHYTRWTGERSLAYLDERSRDDAPFFLWTSFHDPHPPYAVSEPWASMYDPADMEPGALVPGEHDRNPPHFRMTQEVSPDFRAWHKPFEAHGCDSHLYPVDELKNDMAVYYGMMSFLDQEIGRILDRLDALGMAENTLVVFSTDHGHFLGQHGLVAKGPFHYEDMLRIPMIVRQPGTVPAGVVSDALQSLVDFTPTVLKAVGLGDQAAGLQGVSQHGVWTGREERARDFILCENRHNPGMPHLISYVNGRYKITVYKEGPYGEIFDLEEDPAEINNLWNEPRMAGLKQELTHEMLQGLMRSEPMKMPRVAHA</sequence>
<dbReference type="InterPro" id="IPR000917">
    <property type="entry name" value="Sulfatase_N"/>
</dbReference>
<dbReference type="InterPro" id="IPR050738">
    <property type="entry name" value="Sulfatase"/>
</dbReference>
<comment type="caution">
    <text evidence="6">The sequence shown here is derived from an EMBL/GenBank/DDBJ whole genome shotgun (WGS) entry which is preliminary data.</text>
</comment>
<evidence type="ECO:0000256" key="3">
    <source>
        <dbReference type="ARBA" id="ARBA00022801"/>
    </source>
</evidence>
<proteinExistence type="inferred from homology"/>
<reference evidence="6 7" key="1">
    <citation type="submission" date="2015-11" db="EMBL/GenBank/DDBJ databases">
        <title>Draft genome sequence of Paramesorhizobium deserti A-3-E, a strain highly resistant to diverse beta-lactam antibiotics.</title>
        <authorList>
            <person name="Lv R."/>
            <person name="Yang X."/>
            <person name="Fang N."/>
            <person name="Guo J."/>
            <person name="Luo X."/>
            <person name="Peng F."/>
            <person name="Yang R."/>
            <person name="Cui Y."/>
            <person name="Fang C."/>
            <person name="Song Y."/>
        </authorList>
    </citation>
    <scope>NUCLEOTIDE SEQUENCE [LARGE SCALE GENOMIC DNA]</scope>
    <source>
        <strain evidence="6 7">A-3-E</strain>
    </source>
</reference>
<keyword evidence="7" id="KW-1185">Reference proteome</keyword>
<dbReference type="SUPFAM" id="SSF53649">
    <property type="entry name" value="Alkaline phosphatase-like"/>
    <property type="match status" value="1"/>
</dbReference>
<accession>A0A135HNX1</accession>
<dbReference type="RefSeq" id="WP_068885135.1">
    <property type="nucleotide sequence ID" value="NZ_LNTU01000040.1"/>
</dbReference>
<feature type="domain" description="Sulfatase N-terminal" evidence="5">
    <location>
        <begin position="6"/>
        <end position="406"/>
    </location>
</feature>
<dbReference type="Proteomes" id="UP000070107">
    <property type="component" value="Unassembled WGS sequence"/>
</dbReference>
<evidence type="ECO:0000259" key="5">
    <source>
        <dbReference type="Pfam" id="PF00884"/>
    </source>
</evidence>
<dbReference type="EMBL" id="LNTU01000040">
    <property type="protein sequence ID" value="KXF74899.1"/>
    <property type="molecule type" value="Genomic_DNA"/>
</dbReference>
<dbReference type="STRING" id="1494590.ATN84_22020"/>
<dbReference type="GO" id="GO:0046872">
    <property type="term" value="F:metal ion binding"/>
    <property type="evidence" value="ECO:0007669"/>
    <property type="project" value="UniProtKB-KW"/>
</dbReference>
<evidence type="ECO:0000313" key="7">
    <source>
        <dbReference type="Proteomes" id="UP000070107"/>
    </source>
</evidence>
<dbReference type="Gene3D" id="3.40.720.10">
    <property type="entry name" value="Alkaline Phosphatase, subunit A"/>
    <property type="match status" value="1"/>
</dbReference>
<organism evidence="6 7">
    <name type="scientific">Paramesorhizobium deserti</name>
    <dbReference type="NCBI Taxonomy" id="1494590"/>
    <lineage>
        <taxon>Bacteria</taxon>
        <taxon>Pseudomonadati</taxon>
        <taxon>Pseudomonadota</taxon>
        <taxon>Alphaproteobacteria</taxon>
        <taxon>Hyphomicrobiales</taxon>
        <taxon>Phyllobacteriaceae</taxon>
        <taxon>Paramesorhizobium</taxon>
    </lineage>
</organism>
<evidence type="ECO:0000256" key="1">
    <source>
        <dbReference type="ARBA" id="ARBA00008779"/>
    </source>
</evidence>
<keyword evidence="3" id="KW-0378">Hydrolase</keyword>
<name>A0A135HNX1_9HYPH</name>
<protein>
    <submittedName>
        <fullName evidence="6">Sulfatase</fullName>
    </submittedName>
</protein>
<dbReference type="InterPro" id="IPR024607">
    <property type="entry name" value="Sulfatase_CS"/>
</dbReference>
<dbReference type="GO" id="GO:0004065">
    <property type="term" value="F:arylsulfatase activity"/>
    <property type="evidence" value="ECO:0007669"/>
    <property type="project" value="TreeGrafter"/>
</dbReference>
<evidence type="ECO:0000256" key="2">
    <source>
        <dbReference type="ARBA" id="ARBA00022723"/>
    </source>
</evidence>